<sequence>MRSYLNLVIVLTMLLPATWAGAQGVKKIAVDKQRTVQWKPAIGQYYFSHSLVFDYENKADKTKGTLKIHVDPVTGAMCFRKESSFGPKGNTYDFIIGFPDGKYIYCGVDDKGKKIKVTELVKEFKPDAETKTQQKEDFITYCVPTGNKRQDFELESAEYDLSYATSETKDKLWLAKTPFSVYALYGIEFVEGTVSLPVSFDYMYLLPSNELITELNAKDAVLKLTSFGRDPFTAITKGYQKIKVND</sequence>
<keyword evidence="3" id="KW-1185">Reference proteome</keyword>
<feature type="chain" id="PRO_5038386986" description="DUF3108 domain-containing protein" evidence="1">
    <location>
        <begin position="23"/>
        <end position="246"/>
    </location>
</feature>
<dbReference type="Proteomes" id="UP001164653">
    <property type="component" value="Chromosome"/>
</dbReference>
<name>A0A9E8N8N7_9BACT</name>
<evidence type="ECO:0008006" key="4">
    <source>
        <dbReference type="Google" id="ProtNLM"/>
    </source>
</evidence>
<dbReference type="EMBL" id="CP112998">
    <property type="protein sequence ID" value="WAC10046.1"/>
    <property type="molecule type" value="Genomic_DNA"/>
</dbReference>
<feature type="signal peptide" evidence="1">
    <location>
        <begin position="1"/>
        <end position="22"/>
    </location>
</feature>
<evidence type="ECO:0000256" key="1">
    <source>
        <dbReference type="SAM" id="SignalP"/>
    </source>
</evidence>
<dbReference type="RefSeq" id="WP_244821159.1">
    <property type="nucleotide sequence ID" value="NZ_CP112998.1"/>
</dbReference>
<organism evidence="2 3">
    <name type="scientific">Dyadobacter pollutisoli</name>
    <dbReference type="NCBI Taxonomy" id="2910158"/>
    <lineage>
        <taxon>Bacteria</taxon>
        <taxon>Pseudomonadati</taxon>
        <taxon>Bacteroidota</taxon>
        <taxon>Cytophagia</taxon>
        <taxon>Cytophagales</taxon>
        <taxon>Spirosomataceae</taxon>
        <taxon>Dyadobacter</taxon>
    </lineage>
</organism>
<evidence type="ECO:0000313" key="2">
    <source>
        <dbReference type="EMBL" id="WAC10046.1"/>
    </source>
</evidence>
<reference evidence="2" key="1">
    <citation type="submission" date="2022-11" db="EMBL/GenBank/DDBJ databases">
        <title>Dyadobacter pollutisoli sp. nov., isolated from plastic dumped soil.</title>
        <authorList>
            <person name="Kim J.M."/>
            <person name="Kim K.R."/>
            <person name="Lee J.K."/>
            <person name="Hao L."/>
            <person name="Jeon C.O."/>
        </authorList>
    </citation>
    <scope>NUCLEOTIDE SEQUENCE</scope>
    <source>
        <strain evidence="2">U1</strain>
    </source>
</reference>
<accession>A0A9E8N8N7</accession>
<gene>
    <name evidence="2" type="ORF">ON006_20070</name>
</gene>
<evidence type="ECO:0000313" key="3">
    <source>
        <dbReference type="Proteomes" id="UP001164653"/>
    </source>
</evidence>
<dbReference type="AlphaFoldDB" id="A0A9E8N8N7"/>
<dbReference type="KEGG" id="dpf:ON006_20070"/>
<keyword evidence="1" id="KW-0732">Signal</keyword>
<protein>
    <recommendedName>
        <fullName evidence="4">DUF3108 domain-containing protein</fullName>
    </recommendedName>
</protein>
<proteinExistence type="predicted"/>